<gene>
    <name evidence="1" type="ORF">ALQ30_200749</name>
</gene>
<comment type="caution">
    <text evidence="1">The sequence shown here is derived from an EMBL/GenBank/DDBJ whole genome shotgun (WGS) entry which is preliminary data.</text>
</comment>
<proteinExistence type="predicted"/>
<dbReference type="Proteomes" id="UP000281604">
    <property type="component" value="Unassembled WGS sequence"/>
</dbReference>
<dbReference type="RefSeq" id="WP_122290661.1">
    <property type="nucleotide sequence ID" value="NZ_RBQE01000401.1"/>
</dbReference>
<dbReference type="EMBL" id="RBQE01000401">
    <property type="protein sequence ID" value="RMP02114.1"/>
    <property type="molecule type" value="Genomic_DNA"/>
</dbReference>
<protein>
    <submittedName>
        <fullName evidence="1">Uncharacterized protein</fullName>
    </submittedName>
</protein>
<evidence type="ECO:0000313" key="2">
    <source>
        <dbReference type="Proteomes" id="UP000281604"/>
    </source>
</evidence>
<name>A0A3M4A767_9PSED</name>
<organism evidence="1 2">
    <name type="scientific">Pseudomonas syringae pv. persicae</name>
    <dbReference type="NCBI Taxonomy" id="237306"/>
    <lineage>
        <taxon>Bacteria</taxon>
        <taxon>Pseudomonadati</taxon>
        <taxon>Pseudomonadota</taxon>
        <taxon>Gammaproteobacteria</taxon>
        <taxon>Pseudomonadales</taxon>
        <taxon>Pseudomonadaceae</taxon>
        <taxon>Pseudomonas</taxon>
    </lineage>
</organism>
<evidence type="ECO:0000313" key="1">
    <source>
        <dbReference type="EMBL" id="RMP02114.1"/>
    </source>
</evidence>
<accession>A0A3M4A767</accession>
<dbReference type="AlphaFoldDB" id="A0A3M4A767"/>
<sequence>MTEKTKDERAGELRKTIESIEIPLTAIALLGLLDEFYSKDERKALYNDHGVLCRLSKKAHEKLMSTTATVDPNLSWDARERKYGKEAATEHMRPHMEALEEMKTADLKLTEFERDHPLINRILRMKLAVGKLDYE</sequence>
<reference evidence="1 2" key="1">
    <citation type="submission" date="2018-08" db="EMBL/GenBank/DDBJ databases">
        <title>Recombination of ecologically and evolutionarily significant loci maintains genetic cohesion in the Pseudomonas syringae species complex.</title>
        <authorList>
            <person name="Dillon M."/>
            <person name="Thakur S."/>
            <person name="Almeida R.N.D."/>
            <person name="Weir B.S."/>
            <person name="Guttman D.S."/>
        </authorList>
    </citation>
    <scope>NUCLEOTIDE SEQUENCE [LARGE SCALE GENOMIC DNA]</scope>
    <source>
        <strain evidence="1 2">ICMP 3706</strain>
    </source>
</reference>